<dbReference type="PANTHER" id="PTHR31050:SF4">
    <property type="entry name" value="DUF1262 FAMILY PROTEIN (DUF1262)"/>
    <property type="match status" value="1"/>
</dbReference>
<reference evidence="3" key="2">
    <citation type="submission" date="2025-04" db="UniProtKB">
        <authorList>
            <consortium name="RefSeq"/>
        </authorList>
    </citation>
    <scope>IDENTIFICATION</scope>
</reference>
<evidence type="ECO:0000313" key="2">
    <source>
        <dbReference type="Proteomes" id="UP001652600"/>
    </source>
</evidence>
<dbReference type="EnsemblPlants" id="MELO3C020038.2.1">
    <property type="protein sequence ID" value="MELO3C020038.2.1"/>
    <property type="gene ID" value="MELO3C020038.2"/>
</dbReference>
<dbReference type="KEGG" id="cmo:103496674"/>
<evidence type="ECO:0000313" key="3">
    <source>
        <dbReference type="RefSeq" id="XP_008456844.1"/>
    </source>
</evidence>
<dbReference type="eggNOG" id="ENOG502QYPD">
    <property type="taxonomic scope" value="Eukaryota"/>
</dbReference>
<dbReference type="GeneID" id="103496674"/>
<dbReference type="RefSeq" id="XP_008456844.1">
    <property type="nucleotide sequence ID" value="XM_008458622.2"/>
</dbReference>
<dbReference type="PANTHER" id="PTHR31050">
    <property type="entry name" value="OS08G0413200 PROTEIN"/>
    <property type="match status" value="1"/>
</dbReference>
<dbReference type="InterPro" id="IPR010683">
    <property type="entry name" value="DUF1262"/>
</dbReference>
<dbReference type="InParanoid" id="A0A1S3C461"/>
<sequence length="409" mass="46850">MLVSRPLSLFRRSPSSISMPVAASEGPFSGVFVVKDEEAEAEDSYCWGICKRRSIKKPPFPQDRILTILHSSSQYEETKSTKVWLLPVLDRPLSSNRYYLIKARGKHKGKAYKCSKEDDIRTCCFGDVLSDKKPSPFNLKDIYQQFQIHRYHNGGFFAQSVAPDGVPPKFLRTKGWKLRSSSSSSTLHLPFEEALGLDSSSRELLPDFNFPIFTTRSPPVVVGKWLCPFVFVRENSMSIRKQMKRSPIYSLTLEQCWEQMFSCESPNDESRSIVTVTIDVAREVVLLAGREAKRERGDEHRKGFIWFKVCNRLDGGGKAMGIGLSIALLEKMRWVQEAGGWFGSGENDNDNSGEKVVRVEKVEEITSENGWRRFSLYMLVESFVLRRSNGALVWKYNFRHTHTIKCKWE</sequence>
<protein>
    <submittedName>
        <fullName evidence="3">Uncharacterized protein LOC103496674</fullName>
    </submittedName>
</protein>
<dbReference type="AlphaFoldDB" id="A0A1S3C461"/>
<gene>
    <name evidence="3" type="primary">LOC103496674</name>
    <name evidence="1" type="synonym">103496674</name>
</gene>
<dbReference type="OrthoDB" id="1898393at2759"/>
<proteinExistence type="predicted"/>
<accession>A0A1S3C461</accession>
<name>A0A1S3C461_CUCME</name>
<evidence type="ECO:0000313" key="1">
    <source>
        <dbReference type="EnsemblPlants" id="MELO3C020038.2.1"/>
    </source>
</evidence>
<reference evidence="1" key="1">
    <citation type="submission" date="2023-03" db="UniProtKB">
        <authorList>
            <consortium name="EnsemblPlants"/>
        </authorList>
    </citation>
    <scope>IDENTIFICATION</scope>
</reference>
<keyword evidence="2" id="KW-1185">Reference proteome</keyword>
<dbReference type="Proteomes" id="UP001652600">
    <property type="component" value="Chromosome 10"/>
</dbReference>
<dbReference type="Pfam" id="PF06880">
    <property type="entry name" value="DUF1262"/>
    <property type="match status" value="1"/>
</dbReference>
<dbReference type="Gramene" id="MELO3C020038.2.1">
    <property type="protein sequence ID" value="MELO3C020038.2.1"/>
    <property type="gene ID" value="MELO3C020038.2"/>
</dbReference>
<organism evidence="2 3">
    <name type="scientific">Cucumis melo</name>
    <name type="common">Muskmelon</name>
    <dbReference type="NCBI Taxonomy" id="3656"/>
    <lineage>
        <taxon>Eukaryota</taxon>
        <taxon>Viridiplantae</taxon>
        <taxon>Streptophyta</taxon>
        <taxon>Embryophyta</taxon>
        <taxon>Tracheophyta</taxon>
        <taxon>Spermatophyta</taxon>
        <taxon>Magnoliopsida</taxon>
        <taxon>eudicotyledons</taxon>
        <taxon>Gunneridae</taxon>
        <taxon>Pentapetalae</taxon>
        <taxon>rosids</taxon>
        <taxon>fabids</taxon>
        <taxon>Cucurbitales</taxon>
        <taxon>Cucurbitaceae</taxon>
        <taxon>Benincaseae</taxon>
        <taxon>Cucumis</taxon>
    </lineage>
</organism>